<keyword evidence="8" id="KW-1185">Reference proteome</keyword>
<name>A0ABR9CPV2_9HYPH</name>
<protein>
    <submittedName>
        <fullName evidence="7">Leucyl aminopeptidase family protein</fullName>
    </submittedName>
</protein>
<dbReference type="InterPro" id="IPR011356">
    <property type="entry name" value="Leucine_aapep/pepB"/>
</dbReference>
<keyword evidence="5" id="KW-0464">Manganese</keyword>
<dbReference type="PANTHER" id="PTHR11963">
    <property type="entry name" value="LEUCINE AMINOPEPTIDASE-RELATED"/>
    <property type="match status" value="1"/>
</dbReference>
<dbReference type="PRINTS" id="PR00481">
    <property type="entry name" value="LAMNOPPTDASE"/>
</dbReference>
<evidence type="ECO:0000256" key="4">
    <source>
        <dbReference type="ARBA" id="ARBA00022801"/>
    </source>
</evidence>
<evidence type="ECO:0000256" key="3">
    <source>
        <dbReference type="ARBA" id="ARBA00022670"/>
    </source>
</evidence>
<dbReference type="SUPFAM" id="SSF53187">
    <property type="entry name" value="Zn-dependent exopeptidases"/>
    <property type="match status" value="1"/>
</dbReference>
<dbReference type="InterPro" id="IPR000819">
    <property type="entry name" value="Peptidase_M17_C"/>
</dbReference>
<evidence type="ECO:0000256" key="2">
    <source>
        <dbReference type="ARBA" id="ARBA00022438"/>
    </source>
</evidence>
<sequence>MEFTLRNSLIRKSEAGQTIQIHPVTPETLDTVLEKLGAAAKSWISLNGYSAAEGASIIVPAGEGGQAAVLFGTSAGALPHAFALGGLAGSLPAGDYELAQPFPDPEQALLGFALSSYRFTRYRANSAAQSRLVVPDDVDIDRIHTILDGVAIARDLINTPSNDMGPEELAAAISKVFEANGGKGSVIAGDDLLAQGFPMVHAVGRASDRAPRLADFTWGDENAPKVTLVGKGVVFDTGGLDIKPSSSMLLMKKDMGGAANVLGLASMIMAAKLPVRLRVIVPCVENAISGNAFRPGDILPSRKGITVEIGNTDAEGRLVLGDALALADEESPELLIDMATLTGAARVALGPDLPPFYTHDEDLAEEIALVSEASADPLWRLPLWQPYMKYLDSKIADINHVNTSGAGFAGSITAALFLSRFVENAGSWVHFDIFGWTPIERAGKPAGGEAQGIRCLFDLLSERYPVTK</sequence>
<dbReference type="Pfam" id="PF21337">
    <property type="entry name" value="Peptidase_M17_N_1"/>
    <property type="match status" value="1"/>
</dbReference>
<dbReference type="InterPro" id="IPR043472">
    <property type="entry name" value="Macro_dom-like"/>
</dbReference>
<dbReference type="GO" id="GO:0004177">
    <property type="term" value="F:aminopeptidase activity"/>
    <property type="evidence" value="ECO:0007669"/>
    <property type="project" value="UniProtKB-KW"/>
</dbReference>
<dbReference type="Pfam" id="PF00883">
    <property type="entry name" value="Peptidase_M17"/>
    <property type="match status" value="1"/>
</dbReference>
<evidence type="ECO:0000256" key="5">
    <source>
        <dbReference type="ARBA" id="ARBA00023211"/>
    </source>
</evidence>
<evidence type="ECO:0000256" key="1">
    <source>
        <dbReference type="ARBA" id="ARBA00009528"/>
    </source>
</evidence>
<comment type="caution">
    <text evidence="7">The sequence shown here is derived from an EMBL/GenBank/DDBJ whole genome shotgun (WGS) entry which is preliminary data.</text>
</comment>
<evidence type="ECO:0000313" key="8">
    <source>
        <dbReference type="Proteomes" id="UP000632063"/>
    </source>
</evidence>
<keyword evidence="2 7" id="KW-0031">Aminopeptidase</keyword>
<keyword evidence="4" id="KW-0378">Hydrolase</keyword>
<dbReference type="InterPro" id="IPR048816">
    <property type="entry name" value="Peptidase_M17_N_1"/>
</dbReference>
<dbReference type="PANTHER" id="PTHR11963:SF20">
    <property type="entry name" value="PEPTIDASE B"/>
    <property type="match status" value="1"/>
</dbReference>
<feature type="domain" description="Cytosol aminopeptidase" evidence="6">
    <location>
        <begin position="311"/>
        <end position="318"/>
    </location>
</feature>
<organism evidence="7 8">
    <name type="scientific">Roseibium litorale</name>
    <dbReference type="NCBI Taxonomy" id="2803841"/>
    <lineage>
        <taxon>Bacteria</taxon>
        <taxon>Pseudomonadati</taxon>
        <taxon>Pseudomonadota</taxon>
        <taxon>Alphaproteobacteria</taxon>
        <taxon>Hyphomicrobiales</taxon>
        <taxon>Stappiaceae</taxon>
        <taxon>Roseibium</taxon>
    </lineage>
</organism>
<dbReference type="EMBL" id="JACYXI010000007">
    <property type="protein sequence ID" value="MBD8892317.1"/>
    <property type="molecule type" value="Genomic_DNA"/>
</dbReference>
<dbReference type="Gene3D" id="3.40.630.10">
    <property type="entry name" value="Zn peptidases"/>
    <property type="match status" value="1"/>
</dbReference>
<evidence type="ECO:0000313" key="7">
    <source>
        <dbReference type="EMBL" id="MBD8892317.1"/>
    </source>
</evidence>
<accession>A0ABR9CPV2</accession>
<gene>
    <name evidence="7" type="ORF">IG616_12215</name>
</gene>
<dbReference type="PROSITE" id="PS00631">
    <property type="entry name" value="CYTOSOL_AP"/>
    <property type="match status" value="1"/>
</dbReference>
<evidence type="ECO:0000259" key="6">
    <source>
        <dbReference type="PROSITE" id="PS00631"/>
    </source>
</evidence>
<dbReference type="Proteomes" id="UP000632063">
    <property type="component" value="Unassembled WGS sequence"/>
</dbReference>
<reference evidence="7 8" key="2">
    <citation type="journal article" date="2021" name="Int. J. Syst. Evol. Microbiol.">
        <title>Roseibium litorale sp. nov., isolated from a tidal flat sediment and proposal for the reclassification of Labrenzia polysiphoniae as Roseibium polysiphoniae comb. nov.</title>
        <authorList>
            <person name="Liu Y."/>
            <person name="Pei T."/>
            <person name="Du J."/>
            <person name="Chao M."/>
            <person name="Deng M.R."/>
            <person name="Zhu H."/>
        </authorList>
    </citation>
    <scope>NUCLEOTIDE SEQUENCE [LARGE SCALE GENOMIC DNA]</scope>
    <source>
        <strain evidence="7 8">4C16A</strain>
    </source>
</reference>
<comment type="similarity">
    <text evidence="1">Belongs to the peptidase M17 family.</text>
</comment>
<dbReference type="CDD" id="cd00433">
    <property type="entry name" value="Peptidase_M17"/>
    <property type="match status" value="1"/>
</dbReference>
<keyword evidence="3" id="KW-0645">Protease</keyword>
<reference evidence="8" key="1">
    <citation type="submission" date="2020-09" db="EMBL/GenBank/DDBJ databases">
        <title>The genome sequence of strain Labrenzia suaedae 4C16A.</title>
        <authorList>
            <person name="Liu Y."/>
        </authorList>
    </citation>
    <scope>NUCLEOTIDE SEQUENCE [LARGE SCALE GENOMIC DNA]</scope>
    <source>
        <strain evidence="8">4C16A</strain>
    </source>
</reference>
<dbReference type="Gene3D" id="3.40.220.10">
    <property type="entry name" value="Leucine Aminopeptidase, subunit E, domain 1"/>
    <property type="match status" value="1"/>
</dbReference>
<proteinExistence type="inferred from homology"/>